<feature type="region of interest" description="Disordered" evidence="3">
    <location>
        <begin position="925"/>
        <end position="944"/>
    </location>
</feature>
<feature type="compositionally biased region" description="Polar residues" evidence="3">
    <location>
        <begin position="177"/>
        <end position="186"/>
    </location>
</feature>
<keyword evidence="6" id="KW-1185">Reference proteome</keyword>
<dbReference type="PROSITE" id="PS50280">
    <property type="entry name" value="SET"/>
    <property type="match status" value="1"/>
</dbReference>
<dbReference type="PANTHER" id="PTHR45747">
    <property type="entry name" value="HISTONE-LYSINE N-METHYLTRANSFERASE E(Z)"/>
    <property type="match status" value="1"/>
</dbReference>
<dbReference type="GO" id="GO:0005634">
    <property type="term" value="C:nucleus"/>
    <property type="evidence" value="ECO:0007669"/>
    <property type="project" value="TreeGrafter"/>
</dbReference>
<reference evidence="5 6" key="1">
    <citation type="submission" date="2023-08" db="EMBL/GenBank/DDBJ databases">
        <title>Black Yeasts Isolated from many extreme environments.</title>
        <authorList>
            <person name="Coleine C."/>
            <person name="Stajich J.E."/>
            <person name="Selbmann L."/>
        </authorList>
    </citation>
    <scope>NUCLEOTIDE SEQUENCE [LARGE SCALE GENOMIC DNA]</scope>
    <source>
        <strain evidence="5 6">CCFEE 5935</strain>
    </source>
</reference>
<keyword evidence="1" id="KW-0805">Transcription regulation</keyword>
<feature type="compositionally biased region" description="Basic and acidic residues" evidence="3">
    <location>
        <begin position="281"/>
        <end position="294"/>
    </location>
</feature>
<dbReference type="SUPFAM" id="SSF82199">
    <property type="entry name" value="SET domain"/>
    <property type="match status" value="1"/>
</dbReference>
<dbReference type="Proteomes" id="UP001337655">
    <property type="component" value="Unassembled WGS sequence"/>
</dbReference>
<feature type="compositionally biased region" description="Low complexity" evidence="3">
    <location>
        <begin position="46"/>
        <end position="58"/>
    </location>
</feature>
<evidence type="ECO:0000259" key="4">
    <source>
        <dbReference type="PROSITE" id="PS50280"/>
    </source>
</evidence>
<sequence length="1346" mass="148092">MTSAKKMDVVDLTLSDDDAPAASFAKSHKGGQAGTSATRKPASKPAISKQSSMSAASSRNGVGTSSVPGNGQNSNSKQRHTNGEVFRNGEHRVQSRTSPKPKASEPLTSPLGQNKRSQQSPKPIILSDNGATTSTTPVFKMPRVGDSSSSQQSPSKDATSQESSKSSEKNPLKRPVDQTSFHSDVNTGKKAKTGGESLRRPLLRSPSQAVRQSTAMMERSKKITSAQTIDLTSSPPPKRQASRPLNPDHDIPIRRSPGRDPQALSPSPSRTERSQLANGRPYREGRPTAFKKEAGSWVGIPVSGESPGPGTPSTRASPRKNREQLRSSSKVHSDGDLAQDSTRSSLSYSARKEQAARTESPGTVGRILRQPGHLRQVFDNRQENLSTAERSSQPKAASTTDPRLQGSQMAQSSYTADLALDDVSYPTSASKPADPELAVQAQEPRSRGESTSAGAAARVLRDSPRKASGSRSDAGTSDGALNDASRSKSNGHWDPDPKIQGKRLSKLSALDSREDLDGRAPTPKDQLFLEMSATIPQKAPQEPLPNSTAADERAARSRSPDHMADFLSRTHSASDEADLQLRTEAMEGAEHQLPMTTAPPKFAVPTFAASAMKTSIYANLPLTSQVEKVLGKHLEQMRGDNEYWAATFLQRARLKKVSRNEGQPTPAVSFASMKPINSLPPQKKVALGDKQQMWQVEKIGPGGKALGVTSMNVRYTSFATQKRDVANYAHYVGIQHNMLAPNVTNLHCWPYFGDDFEMAQAENLHEQYNLDIDLREEKLLLLLRAQQYEPYVNDTLQDLECSWSDLLRYLIEEQEKKEQAWAAKEPTEKQQKEEEKRRKIHNLSARSSRSEAILAALPPTTPEKRARVGFLCDNFEKMAKFNIWHVARRSDEANPVSQDAESDEPSPKLTCRLCLRVGCPFHGELNERPEDDSESDTTAEKDKVLATDIVNPPRSNYRTRVAFPPASPETTAISFDFRSKTRKKDATYWRNDRLYQEPDQLGPFYPCSHPGSSCEEAECSCYNECRPCEKTAAHARRKGQSASMIQNALASSMAENAIQISAAPAAHDDSVLSGRCRNAGMQRGVPKQTLLGDSGVHGLGLYACENIRENEFVGEYKGEIITKEEAERRGAVYEHQKLTYLFQLNLTQEIDSTYFGNKVRFINHASRSKANLYPRIIMVNAVHRIALYANRPIAAGQELFFDYGPKFPDEQLGGKKQEKSAPHVRNVNLVKDFVDHDESEDEVGNLRAKAVDRPAICRGKGKARRGGARTGAGRKPQQQERQAEMSAVDQFREAGRRLQEFNISDDPRFDLMEVDEEAGADDEDYEEDGESEASGSSGAAEESEDE</sequence>
<feature type="compositionally biased region" description="Basic and acidic residues" evidence="3">
    <location>
        <begin position="818"/>
        <end position="837"/>
    </location>
</feature>
<dbReference type="InterPro" id="IPR045318">
    <property type="entry name" value="EZH1/2-like"/>
</dbReference>
<feature type="compositionally biased region" description="Polar residues" evidence="3">
    <location>
        <begin position="264"/>
        <end position="277"/>
    </location>
</feature>
<feature type="compositionally biased region" description="Polar residues" evidence="3">
    <location>
        <begin position="383"/>
        <end position="415"/>
    </location>
</feature>
<dbReference type="InterPro" id="IPR001214">
    <property type="entry name" value="SET_dom"/>
</dbReference>
<feature type="region of interest" description="Disordered" evidence="3">
    <location>
        <begin position="535"/>
        <end position="558"/>
    </location>
</feature>
<dbReference type="EMBL" id="JAVRRT010000028">
    <property type="protein sequence ID" value="KAK5163123.1"/>
    <property type="molecule type" value="Genomic_DNA"/>
</dbReference>
<dbReference type="Pfam" id="PF00856">
    <property type="entry name" value="SET"/>
    <property type="match status" value="1"/>
</dbReference>
<evidence type="ECO:0000313" key="5">
    <source>
        <dbReference type="EMBL" id="KAK5163123.1"/>
    </source>
</evidence>
<feature type="compositionally biased region" description="Polar residues" evidence="3">
    <location>
        <begin position="106"/>
        <end position="121"/>
    </location>
</feature>
<feature type="region of interest" description="Disordered" evidence="3">
    <location>
        <begin position="818"/>
        <end position="842"/>
    </location>
</feature>
<name>A0AAV9NUG2_9PEZI</name>
<proteinExistence type="predicted"/>
<dbReference type="GeneID" id="89932231"/>
<feature type="compositionally biased region" description="Polar residues" evidence="3">
    <location>
        <begin position="223"/>
        <end position="233"/>
    </location>
</feature>
<comment type="caution">
    <text evidence="5">The sequence shown here is derived from an EMBL/GenBank/DDBJ whole genome shotgun (WGS) entry which is preliminary data.</text>
</comment>
<dbReference type="Gene3D" id="2.170.270.10">
    <property type="entry name" value="SET domain"/>
    <property type="match status" value="1"/>
</dbReference>
<feature type="domain" description="SET" evidence="4">
    <location>
        <begin position="1087"/>
        <end position="1204"/>
    </location>
</feature>
<evidence type="ECO:0000256" key="1">
    <source>
        <dbReference type="ARBA" id="ARBA00023015"/>
    </source>
</evidence>
<accession>A0AAV9NUG2</accession>
<dbReference type="GO" id="GO:0046976">
    <property type="term" value="F:histone H3K27 methyltransferase activity"/>
    <property type="evidence" value="ECO:0007669"/>
    <property type="project" value="TreeGrafter"/>
</dbReference>
<evidence type="ECO:0000313" key="6">
    <source>
        <dbReference type="Proteomes" id="UP001337655"/>
    </source>
</evidence>
<feature type="compositionally biased region" description="Polar residues" evidence="3">
    <location>
        <begin position="205"/>
        <end position="215"/>
    </location>
</feature>
<evidence type="ECO:0000256" key="3">
    <source>
        <dbReference type="SAM" id="MobiDB-lite"/>
    </source>
</evidence>
<evidence type="ECO:0000256" key="2">
    <source>
        <dbReference type="ARBA" id="ARBA00023163"/>
    </source>
</evidence>
<organism evidence="5 6">
    <name type="scientific">Saxophila tyrrhenica</name>
    <dbReference type="NCBI Taxonomy" id="1690608"/>
    <lineage>
        <taxon>Eukaryota</taxon>
        <taxon>Fungi</taxon>
        <taxon>Dikarya</taxon>
        <taxon>Ascomycota</taxon>
        <taxon>Pezizomycotina</taxon>
        <taxon>Dothideomycetes</taxon>
        <taxon>Dothideomycetidae</taxon>
        <taxon>Mycosphaerellales</taxon>
        <taxon>Extremaceae</taxon>
        <taxon>Saxophila</taxon>
    </lineage>
</organism>
<protein>
    <recommendedName>
        <fullName evidence="4">SET domain-containing protein</fullName>
    </recommendedName>
</protein>
<dbReference type="GO" id="GO:0003682">
    <property type="term" value="F:chromatin binding"/>
    <property type="evidence" value="ECO:0007669"/>
    <property type="project" value="TreeGrafter"/>
</dbReference>
<dbReference type="RefSeq" id="XP_064653671.1">
    <property type="nucleotide sequence ID" value="XM_064808123.1"/>
</dbReference>
<gene>
    <name evidence="5" type="ORF">LTR77_010907</name>
</gene>
<feature type="region of interest" description="Disordered" evidence="3">
    <location>
        <begin position="1298"/>
        <end position="1346"/>
    </location>
</feature>
<feature type="compositionally biased region" description="Basic and acidic residues" evidence="3">
    <location>
        <begin position="1298"/>
        <end position="1311"/>
    </location>
</feature>
<feature type="compositionally biased region" description="Polar residues" evidence="3">
    <location>
        <begin position="339"/>
        <end position="348"/>
    </location>
</feature>
<feature type="compositionally biased region" description="Basic and acidic residues" evidence="3">
    <location>
        <begin position="165"/>
        <end position="176"/>
    </location>
</feature>
<dbReference type="GO" id="GO:0031507">
    <property type="term" value="P:heterochromatin formation"/>
    <property type="evidence" value="ECO:0007669"/>
    <property type="project" value="TreeGrafter"/>
</dbReference>
<feature type="compositionally biased region" description="Polar residues" evidence="3">
    <location>
        <begin position="59"/>
        <end position="76"/>
    </location>
</feature>
<dbReference type="SMART" id="SM00317">
    <property type="entry name" value="SET"/>
    <property type="match status" value="1"/>
</dbReference>
<feature type="region of interest" description="Disordered" evidence="3">
    <location>
        <begin position="21"/>
        <end position="503"/>
    </location>
</feature>
<dbReference type="PANTHER" id="PTHR45747:SF4">
    <property type="entry name" value="HISTONE-LYSINE N-METHYLTRANSFERASE E(Z)"/>
    <property type="match status" value="1"/>
</dbReference>
<keyword evidence="2" id="KW-0804">Transcription</keyword>
<dbReference type="InterPro" id="IPR046341">
    <property type="entry name" value="SET_dom_sf"/>
</dbReference>
<feature type="compositionally biased region" description="Basic and acidic residues" evidence="3">
    <location>
        <begin position="320"/>
        <end position="335"/>
    </location>
</feature>
<feature type="region of interest" description="Disordered" evidence="3">
    <location>
        <begin position="1257"/>
        <end position="1284"/>
    </location>
</feature>
<feature type="compositionally biased region" description="Acidic residues" evidence="3">
    <location>
        <begin position="1312"/>
        <end position="1331"/>
    </location>
</feature>